<dbReference type="EMBL" id="QLII01000001">
    <property type="protein sequence ID" value="RAI76037.1"/>
    <property type="molecule type" value="Genomic_DNA"/>
</dbReference>
<dbReference type="OrthoDB" id="7182974at2"/>
<dbReference type="GO" id="GO:0004799">
    <property type="term" value="F:thymidylate synthase activity"/>
    <property type="evidence" value="ECO:0007669"/>
    <property type="project" value="UniProtKB-EC"/>
</dbReference>
<dbReference type="GO" id="GO:0032259">
    <property type="term" value="P:methylation"/>
    <property type="evidence" value="ECO:0007669"/>
    <property type="project" value="UniProtKB-KW"/>
</dbReference>
<dbReference type="InterPro" id="IPR036926">
    <property type="entry name" value="Thymidate_synth/dCMP_Mease_sf"/>
</dbReference>
<feature type="domain" description="Thymidylate synthase/dCMP hydroxymethylase" evidence="4">
    <location>
        <begin position="71"/>
        <end position="230"/>
    </location>
</feature>
<dbReference type="GO" id="GO:0006231">
    <property type="term" value="P:dTMP biosynthetic process"/>
    <property type="evidence" value="ECO:0007669"/>
    <property type="project" value="InterPro"/>
</dbReference>
<evidence type="ECO:0000256" key="3">
    <source>
        <dbReference type="ARBA" id="ARBA00022679"/>
    </source>
</evidence>
<dbReference type="EC" id="2.1.1.45" evidence="1"/>
<dbReference type="RefSeq" id="WP_111345126.1">
    <property type="nucleotide sequence ID" value="NZ_QLII01000001.1"/>
</dbReference>
<evidence type="ECO:0000256" key="2">
    <source>
        <dbReference type="ARBA" id="ARBA00022603"/>
    </source>
</evidence>
<accession>A0A327NLL0</accession>
<protein>
    <recommendedName>
        <fullName evidence="1">thymidylate synthase</fullName>
        <ecNumber evidence="1">2.1.1.45</ecNumber>
    </recommendedName>
</protein>
<dbReference type="InterPro" id="IPR023451">
    <property type="entry name" value="Thymidate_synth/dCMP_Mease_dom"/>
</dbReference>
<name>A0A327NLL0_9BACT</name>
<comment type="caution">
    <text evidence="5">The sequence shown here is derived from an EMBL/GenBank/DDBJ whole genome shotgun (WGS) entry which is preliminary data.</text>
</comment>
<dbReference type="Pfam" id="PF00303">
    <property type="entry name" value="Thymidylat_synt"/>
    <property type="match status" value="1"/>
</dbReference>
<proteinExistence type="predicted"/>
<dbReference type="AlphaFoldDB" id="A0A327NLL0"/>
<reference evidence="5 6" key="1">
    <citation type="submission" date="2018-06" db="EMBL/GenBank/DDBJ databases">
        <title>Spirosoma sp. HMF3257 Genome sequencing and assembly.</title>
        <authorList>
            <person name="Kang H."/>
            <person name="Cha I."/>
            <person name="Kim H."/>
            <person name="Kang J."/>
            <person name="Joh K."/>
        </authorList>
    </citation>
    <scope>NUCLEOTIDE SEQUENCE [LARGE SCALE GENOMIC DNA]</scope>
    <source>
        <strain evidence="5 6">HMF3257</strain>
    </source>
</reference>
<dbReference type="PANTHER" id="PTHR11548">
    <property type="entry name" value="THYMIDYLATE SYNTHASE 1"/>
    <property type="match status" value="1"/>
</dbReference>
<dbReference type="Gene3D" id="3.30.572.10">
    <property type="entry name" value="Thymidylate synthase/dCMP hydroxymethylase domain"/>
    <property type="match status" value="1"/>
</dbReference>
<dbReference type="InterPro" id="IPR045097">
    <property type="entry name" value="Thymidate_synth/dCMP_Mease"/>
</dbReference>
<dbReference type="PANTHER" id="PTHR11548:SF9">
    <property type="entry name" value="THYMIDYLATE SYNTHASE"/>
    <property type="match status" value="1"/>
</dbReference>
<sequence>MYISAQTIDDLMHSVLSKLLEREPNVFSSRSEGVNSTKGLGPSSEIIGAILNLKDPRQRLSRDETKGTIFSALGELLWYLSGGNNLDFITYYIKRYEDETEDGKTIFGGYGPRLFDLRGINQIDNILRLLKEKSTSRRAVIQLFNAEDLVGKHPEIPCTCTLQFLLRDDRLHMFTTMRSNDAFVGLPHDIFAFTMIQEIIARSLNVGLGEYNHAVGSLHLYNNDRDGAEEYRDVGFHSTKFPMSKMPIGDPWKEISIILTIEDDLRNGREIQPSRLKQLNPYWADLVYILYAFSLSKRGKRSTNSNDIRNYVDQLKTINSKLEDKSYSIYIDKRASVLENKIATARP</sequence>
<gene>
    <name evidence="5" type="ORF">HMF3257_20975</name>
</gene>
<dbReference type="PRINTS" id="PR00108">
    <property type="entry name" value="THYMDSNTHASE"/>
</dbReference>
<dbReference type="CDD" id="cd00351">
    <property type="entry name" value="TS_Pyrimidine_HMase"/>
    <property type="match status" value="1"/>
</dbReference>
<dbReference type="SUPFAM" id="SSF55831">
    <property type="entry name" value="Thymidylate synthase/dCMP hydroxymethylase"/>
    <property type="match status" value="1"/>
</dbReference>
<keyword evidence="6" id="KW-1185">Reference proteome</keyword>
<keyword evidence="2" id="KW-0489">Methyltransferase</keyword>
<keyword evidence="3" id="KW-0808">Transferase</keyword>
<organism evidence="5 6">
    <name type="scientific">Spirosoma telluris</name>
    <dbReference type="NCBI Taxonomy" id="2183553"/>
    <lineage>
        <taxon>Bacteria</taxon>
        <taxon>Pseudomonadati</taxon>
        <taxon>Bacteroidota</taxon>
        <taxon>Cytophagia</taxon>
        <taxon>Cytophagales</taxon>
        <taxon>Cytophagaceae</taxon>
        <taxon>Spirosoma</taxon>
    </lineage>
</organism>
<evidence type="ECO:0000259" key="4">
    <source>
        <dbReference type="Pfam" id="PF00303"/>
    </source>
</evidence>
<dbReference type="InterPro" id="IPR000398">
    <property type="entry name" value="Thymidylate_synthase"/>
</dbReference>
<evidence type="ECO:0000256" key="1">
    <source>
        <dbReference type="ARBA" id="ARBA00011947"/>
    </source>
</evidence>
<dbReference type="GO" id="GO:0005829">
    <property type="term" value="C:cytosol"/>
    <property type="evidence" value="ECO:0007669"/>
    <property type="project" value="TreeGrafter"/>
</dbReference>
<evidence type="ECO:0000313" key="6">
    <source>
        <dbReference type="Proteomes" id="UP000249016"/>
    </source>
</evidence>
<evidence type="ECO:0000313" key="5">
    <source>
        <dbReference type="EMBL" id="RAI76037.1"/>
    </source>
</evidence>
<dbReference type="Proteomes" id="UP000249016">
    <property type="component" value="Unassembled WGS sequence"/>
</dbReference>